<protein>
    <recommendedName>
        <fullName evidence="8">Metal-dependent carboxypeptidase</fullName>
        <ecNumber evidence="8">3.4.17.19</ecNumber>
    </recommendedName>
</protein>
<dbReference type="RefSeq" id="WP_048032434.1">
    <property type="nucleotide sequence ID" value="NZ_CP030117.1"/>
</dbReference>
<evidence type="ECO:0000313" key="11">
    <source>
        <dbReference type="EMBL" id="AWX55668.1"/>
    </source>
</evidence>
<comment type="catalytic activity">
    <reaction evidence="6 8">
        <text>Release of a C-terminal amino acid with broad specificity, except for -Pro.</text>
        <dbReference type="EC" id="3.4.17.19"/>
    </reaction>
</comment>
<keyword evidence="3 8" id="KW-0479">Metal-binding</keyword>
<feature type="active site" description="Proton donor/acceptor" evidence="10">
    <location>
        <position position="271"/>
    </location>
</feature>
<evidence type="ECO:0000256" key="3">
    <source>
        <dbReference type="ARBA" id="ARBA00022723"/>
    </source>
</evidence>
<keyword evidence="2 8" id="KW-0645">Protease</keyword>
<dbReference type="GO" id="GO:0006508">
    <property type="term" value="P:proteolysis"/>
    <property type="evidence" value="ECO:0007669"/>
    <property type="project" value="UniProtKB-UniRule"/>
</dbReference>
<evidence type="ECO:0000256" key="7">
    <source>
        <dbReference type="ARBA" id="ARBA00061580"/>
    </source>
</evidence>
<comment type="similarity">
    <text evidence="7 8">Belongs to the peptidase M32 family.</text>
</comment>
<proteinExistence type="inferred from homology"/>
<dbReference type="CDD" id="cd06460">
    <property type="entry name" value="M32_Taq"/>
    <property type="match status" value="1"/>
</dbReference>
<dbReference type="PIRSF" id="PIRSF006615">
    <property type="entry name" value="Zn_crbxpep_Taq"/>
    <property type="match status" value="1"/>
</dbReference>
<evidence type="ECO:0000256" key="10">
    <source>
        <dbReference type="PIRSR" id="PIRSR006615-2"/>
    </source>
</evidence>
<keyword evidence="5 8" id="KW-0482">Metalloprotease</keyword>
<dbReference type="EC" id="3.4.17.19" evidence="8"/>
<accession>A0A2Z4MGU4</accession>
<dbReference type="Pfam" id="PF02074">
    <property type="entry name" value="Peptidase_M32"/>
    <property type="match status" value="1"/>
</dbReference>
<name>A0A2Z4MGU4_BREBE</name>
<reference evidence="11 12" key="1">
    <citation type="journal article" date="2015" name="Genome Announc.">
        <title>Draft Genome Sequence of Brevibacillus brevis DZQ7, a Plant Growth-Promoting Rhizobacterium with Broad-Spectrum Antimicrobial Activity.</title>
        <authorList>
            <person name="Hou Q."/>
            <person name="Wang C."/>
            <person name="Hou X."/>
            <person name="Xia Z."/>
            <person name="Ye J."/>
            <person name="Liu K."/>
            <person name="Liu H."/>
            <person name="Wang J."/>
            <person name="Guo H."/>
            <person name="Yu X."/>
            <person name="Yang Y."/>
            <person name="Du B."/>
            <person name="Ding Y."/>
        </authorList>
    </citation>
    <scope>NUCLEOTIDE SEQUENCE [LARGE SCALE GENOMIC DNA]</scope>
    <source>
        <strain evidence="11 12">DZQ7</strain>
    </source>
</reference>
<evidence type="ECO:0000256" key="8">
    <source>
        <dbReference type="PIRNR" id="PIRNR006615"/>
    </source>
</evidence>
<comment type="function">
    <text evidence="8">Broad specificity carboxypetidase that releases amino acids sequentially from the C-terminus, including neutral, aromatic, polar and basic residues.</text>
</comment>
<keyword evidence="4 8" id="KW-0378">Hydrolase</keyword>
<evidence type="ECO:0000313" key="12">
    <source>
        <dbReference type="Proteomes" id="UP000036061"/>
    </source>
</evidence>
<dbReference type="AlphaFoldDB" id="A0A2Z4MGU4"/>
<evidence type="ECO:0000256" key="2">
    <source>
        <dbReference type="ARBA" id="ARBA00022670"/>
    </source>
</evidence>
<dbReference type="Proteomes" id="UP000036061">
    <property type="component" value="Chromosome"/>
</dbReference>
<dbReference type="GO" id="GO:0008270">
    <property type="term" value="F:zinc ion binding"/>
    <property type="evidence" value="ECO:0007669"/>
    <property type="project" value="UniProtKB-ARBA"/>
</dbReference>
<gene>
    <name evidence="11" type="ORF">AB432_011750</name>
</gene>
<dbReference type="GO" id="GO:0004181">
    <property type="term" value="F:metallocarboxypeptidase activity"/>
    <property type="evidence" value="ECO:0007669"/>
    <property type="project" value="UniProtKB-UniRule"/>
</dbReference>
<dbReference type="FunFam" id="1.10.1370.30:FF:000003">
    <property type="entry name" value="Thermostable carboxypeptidase 1"/>
    <property type="match status" value="1"/>
</dbReference>
<dbReference type="PANTHER" id="PTHR34217">
    <property type="entry name" value="METAL-DEPENDENT CARBOXYPEPTIDASE"/>
    <property type="match status" value="1"/>
</dbReference>
<dbReference type="EMBL" id="CP030117">
    <property type="protein sequence ID" value="AWX55668.1"/>
    <property type="molecule type" value="Genomic_DNA"/>
</dbReference>
<evidence type="ECO:0000256" key="9">
    <source>
        <dbReference type="PIRSR" id="PIRSR006615-1"/>
    </source>
</evidence>
<keyword evidence="1 8" id="KW-0121">Carboxypeptidase</keyword>
<keyword evidence="9" id="KW-0862">Zinc</keyword>
<evidence type="ECO:0000256" key="4">
    <source>
        <dbReference type="ARBA" id="ARBA00022801"/>
    </source>
</evidence>
<evidence type="ECO:0000256" key="1">
    <source>
        <dbReference type="ARBA" id="ARBA00022645"/>
    </source>
</evidence>
<organism evidence="11 12">
    <name type="scientific">Brevibacillus brevis</name>
    <name type="common">Bacillus brevis</name>
    <dbReference type="NCBI Taxonomy" id="1393"/>
    <lineage>
        <taxon>Bacteria</taxon>
        <taxon>Bacillati</taxon>
        <taxon>Bacillota</taxon>
        <taxon>Bacilli</taxon>
        <taxon>Bacillales</taxon>
        <taxon>Paenibacillaceae</taxon>
        <taxon>Brevibacillus</taxon>
    </lineage>
</organism>
<comment type="cofactor">
    <cofactor evidence="9">
        <name>Zn(2+)</name>
        <dbReference type="ChEBI" id="CHEBI:29105"/>
    </cofactor>
    <text evidence="9">Binds 1 zinc ion per subunit.</text>
</comment>
<feature type="binding site" evidence="9">
    <location>
        <position position="300"/>
    </location>
    <ligand>
        <name>Zn(2+)</name>
        <dbReference type="ChEBI" id="CHEBI:29105"/>
        <note>catalytic</note>
    </ligand>
</feature>
<feature type="binding site" evidence="9">
    <location>
        <position position="270"/>
    </location>
    <ligand>
        <name>Zn(2+)</name>
        <dbReference type="ChEBI" id="CHEBI:29105"/>
        <note>catalytic</note>
    </ligand>
</feature>
<sequence length="508" mass="58531">MSTTVETRAAEFRDYVKKITSYTQALNVLYWDKATQAPRNGMDARSEIIGTLAGEQFKLATSKEMEALLTELSEPSVLETLDEITRHSVLECKKEFDRNRKIPADRHQAYVVLTAKAETVWEEARANNDFSMFQPYLEKIVNFQLEFIEYWGHDGKNKYNTLLDMYEPGMTVDQLDPIFATLREKTVKLVKAIADSPNKPDTSFLTKNFPVADQETFSRYILEKIGYDFKSGRMDRSAHPFCTTFNPGDVRITTRYAENDFNSALFSCIHEAGHAMYEQNINPDLLFTPLCDGTSMGIHESQSRYWENMVGRSLPFWNHFFADLQKAFPTQFEGVSVEDLHRAVNAVTPSFIRTEADELTYNLHVMIRYEIEKGLINQTIQVADLPKIWNEKMKEYLGVEPPTDALGVLQDVHWSGGMIGYFPTYSLGNVYAAQFVHVMEREINGYEELIAKGDFAPIREWLKEKIHQYGKMKSPRELVQAITGESTNATYLMNYLEKKYTDVYKLEK</sequence>
<evidence type="ECO:0000256" key="6">
    <source>
        <dbReference type="ARBA" id="ARBA00052755"/>
    </source>
</evidence>
<feature type="binding site" evidence="9">
    <location>
        <position position="274"/>
    </location>
    <ligand>
        <name>Zn(2+)</name>
        <dbReference type="ChEBI" id="CHEBI:29105"/>
        <note>catalytic</note>
    </ligand>
</feature>
<dbReference type="PROSITE" id="PS52034">
    <property type="entry name" value="PEPTIDASE_M32"/>
    <property type="match status" value="1"/>
</dbReference>
<dbReference type="PANTHER" id="PTHR34217:SF1">
    <property type="entry name" value="CARBOXYPEPTIDASE 1"/>
    <property type="match status" value="1"/>
</dbReference>
<evidence type="ECO:0000256" key="5">
    <source>
        <dbReference type="ARBA" id="ARBA00023049"/>
    </source>
</evidence>
<dbReference type="SUPFAM" id="SSF55486">
    <property type="entry name" value="Metalloproteases ('zincins'), catalytic domain"/>
    <property type="match status" value="1"/>
</dbReference>
<dbReference type="PRINTS" id="PR00998">
    <property type="entry name" value="CRBOXYPTASET"/>
</dbReference>
<dbReference type="Gene3D" id="1.10.1370.30">
    <property type="match status" value="1"/>
</dbReference>
<dbReference type="InterPro" id="IPR001333">
    <property type="entry name" value="Peptidase_M32_Taq"/>
</dbReference>